<dbReference type="EMBL" id="MG820738">
    <property type="protein sequence ID" value="AYP30830.1"/>
    <property type="molecule type" value="mRNA"/>
</dbReference>
<dbReference type="Gene3D" id="1.10.2080.10">
    <property type="entry name" value="Insect odorant-binding protein A10/Ejaculatory bulb-specific protein 3"/>
    <property type="match status" value="1"/>
</dbReference>
<evidence type="ECO:0000313" key="2">
    <source>
        <dbReference type="EMBL" id="AYP30830.1"/>
    </source>
</evidence>
<evidence type="ECO:0000256" key="1">
    <source>
        <dbReference type="SAM" id="Phobius"/>
    </source>
</evidence>
<keyword evidence="1" id="KW-0812">Transmembrane</keyword>
<feature type="transmembrane region" description="Helical" evidence="1">
    <location>
        <begin position="27"/>
        <end position="49"/>
    </location>
</feature>
<dbReference type="PANTHER" id="PTHR11257">
    <property type="entry name" value="CHEMOSENSORY PROTEIN-RELATED"/>
    <property type="match status" value="1"/>
</dbReference>
<sequence length="156" mass="17687">MNHPGNIKGSPRLWRLLQTISQLVSDIMFTVRLSVALVLAMCVVSAWSYTTKYDNIDIDEILKNQRLYSKYLTCLLHTDATKCTPDGKELRAALPDALSTNCKTCSPKQKAGTEKVIRYMIQHKASDFDKLEKIYDPAGVYRKRYQAEAAKKGIKL</sequence>
<keyword evidence="1" id="KW-1133">Transmembrane helix</keyword>
<dbReference type="SUPFAM" id="SSF100910">
    <property type="entry name" value="Chemosensory protein Csp2"/>
    <property type="match status" value="1"/>
</dbReference>
<protein>
    <submittedName>
        <fullName evidence="2">CSP5</fullName>
    </submittedName>
</protein>
<dbReference type="AlphaFoldDB" id="A0A3G2YUZ6"/>
<reference evidence="2" key="1">
    <citation type="submission" date="2018-01" db="EMBL/GenBank/DDBJ databases">
        <authorList>
            <person name="Yang H."/>
        </authorList>
    </citation>
    <scope>NUCLEOTIDE SEQUENCE</scope>
</reference>
<dbReference type="PANTHER" id="PTHR11257:SF12">
    <property type="entry name" value="EJACULATORY BULB-SPECIFIC PROTEIN 3-RELATED"/>
    <property type="match status" value="1"/>
</dbReference>
<keyword evidence="1" id="KW-0472">Membrane</keyword>
<dbReference type="InterPro" id="IPR036682">
    <property type="entry name" value="OS_D_A10/PebIII_sf"/>
</dbReference>
<name>A0A3G2YUZ6_CORCT</name>
<organism evidence="2">
    <name type="scientific">Corythucha ciliata</name>
    <name type="common">Sycamore lace bug</name>
    <name type="synonym">Tingis ciliata</name>
    <dbReference type="NCBI Taxonomy" id="369451"/>
    <lineage>
        <taxon>Eukaryota</taxon>
        <taxon>Metazoa</taxon>
        <taxon>Ecdysozoa</taxon>
        <taxon>Arthropoda</taxon>
        <taxon>Hexapoda</taxon>
        <taxon>Insecta</taxon>
        <taxon>Pterygota</taxon>
        <taxon>Neoptera</taxon>
        <taxon>Paraneoptera</taxon>
        <taxon>Hemiptera</taxon>
        <taxon>Heteroptera</taxon>
        <taxon>Panheteroptera</taxon>
        <taxon>Cimicomorpha</taxon>
        <taxon>Tingidae</taxon>
        <taxon>Corythucha</taxon>
    </lineage>
</organism>
<dbReference type="InterPro" id="IPR005055">
    <property type="entry name" value="A10/PebIII"/>
</dbReference>
<proteinExistence type="evidence at transcript level"/>
<dbReference type="Pfam" id="PF03392">
    <property type="entry name" value="OS-D"/>
    <property type="match status" value="1"/>
</dbReference>
<accession>A0A3G2YUZ6</accession>